<dbReference type="Pfam" id="PF07992">
    <property type="entry name" value="Pyr_redox_2"/>
    <property type="match status" value="1"/>
</dbReference>
<evidence type="ECO:0000256" key="1">
    <source>
        <dbReference type="ARBA" id="ARBA00023002"/>
    </source>
</evidence>
<reference evidence="3" key="1">
    <citation type="submission" date="2022-10" db="EMBL/GenBank/DDBJ databases">
        <title>Description of microaerobic benzene degrading bacteria.</title>
        <authorList>
            <person name="Bedics A."/>
            <person name="Tancsics A."/>
            <person name="Banerjee S."/>
        </authorList>
    </citation>
    <scope>NUCLEOTIDE SEQUENCE</scope>
    <source>
        <strain evidence="3">D2M1</strain>
    </source>
</reference>
<dbReference type="PIRSF" id="PIRSF037495">
    <property type="entry name" value="Opine_OX_OoxA/HcnB"/>
    <property type="match status" value="1"/>
</dbReference>
<dbReference type="PANTHER" id="PTHR42949">
    <property type="entry name" value="ANAEROBIC GLYCEROL-3-PHOSPHATE DEHYDROGENASE SUBUNIT B"/>
    <property type="match status" value="1"/>
</dbReference>
<comment type="caution">
    <text evidence="3">The sequence shown here is derived from an EMBL/GenBank/DDBJ whole genome shotgun (WGS) entry which is preliminary data.</text>
</comment>
<keyword evidence="4" id="KW-1185">Reference proteome</keyword>
<dbReference type="InterPro" id="IPR041854">
    <property type="entry name" value="BFD-like_2Fe2S-bd_dom_sf"/>
</dbReference>
<sequence length="447" mass="46101">MNEQHSAHERCDILIIGAGPAGLAAALAAAPSGASITIVDDNPQPGGQIWRDGPQVALPALAQQHRAALARHTNIRLLPGTRVVGLGDAQAGDKTPALLLEDADRGWTQHSHRIVLCTGARELLLPFPGWTLPGVTGAGALQALIKAGLDVHGQRIVIAGTGPLLLAAAATATKAGATVVRVAEQAPWSALAGFAAQLPLWPAKALQALTLLHPRFRASSHVLEVQGTTQVQTVRLRKGQHAEETMACDRVACGFGLVPNTHLGQMLGCALGGPFSGGQGLAVDAQMRTSVPGVFAAGEATGFGGSERALVQGAMAGHAAAGQVQQAQALRPQLARWEGFAQVLQASFPLNETLKTLAQPGTLVCRCEDVPYAALAEREGWIDAKLHTRCGMGACQGRICGAAAQHLFGWTPAPPRHLLAPARIGTLAACTPAPTTSAQREPAAPSG</sequence>
<dbReference type="PANTHER" id="PTHR42949:SF3">
    <property type="entry name" value="ANAEROBIC GLYCEROL-3-PHOSPHATE DEHYDROGENASE SUBUNIT B"/>
    <property type="match status" value="1"/>
</dbReference>
<gene>
    <name evidence="3" type="ORF">OIN59_08635</name>
</gene>
<dbReference type="PRINTS" id="PR00368">
    <property type="entry name" value="FADPNR"/>
</dbReference>
<evidence type="ECO:0000259" key="2">
    <source>
        <dbReference type="Pfam" id="PF07992"/>
    </source>
</evidence>
<evidence type="ECO:0000313" key="4">
    <source>
        <dbReference type="Proteomes" id="UP001148932"/>
    </source>
</evidence>
<dbReference type="Gene3D" id="1.10.10.1100">
    <property type="entry name" value="BFD-like [2Fe-2S]-binding domain"/>
    <property type="match status" value="1"/>
</dbReference>
<evidence type="ECO:0000313" key="3">
    <source>
        <dbReference type="EMBL" id="MDD2177501.1"/>
    </source>
</evidence>
<organism evidence="3 4">
    <name type="scientific">Acidovorax benzenivorans</name>
    <dbReference type="NCBI Taxonomy" id="2987520"/>
    <lineage>
        <taxon>Bacteria</taxon>
        <taxon>Pseudomonadati</taxon>
        <taxon>Pseudomonadota</taxon>
        <taxon>Betaproteobacteria</taxon>
        <taxon>Burkholderiales</taxon>
        <taxon>Comamonadaceae</taxon>
        <taxon>Acidovorax</taxon>
    </lineage>
</organism>
<feature type="domain" description="FAD/NAD(P)-binding" evidence="2">
    <location>
        <begin position="12"/>
        <end position="311"/>
    </location>
</feature>
<dbReference type="InterPro" id="IPR023753">
    <property type="entry name" value="FAD/NAD-binding_dom"/>
</dbReference>
<dbReference type="InterPro" id="IPR036188">
    <property type="entry name" value="FAD/NAD-bd_sf"/>
</dbReference>
<dbReference type="PRINTS" id="PR00469">
    <property type="entry name" value="PNDRDTASEII"/>
</dbReference>
<dbReference type="EMBL" id="JAPCKI010000004">
    <property type="protein sequence ID" value="MDD2177501.1"/>
    <property type="molecule type" value="Genomic_DNA"/>
</dbReference>
<proteinExistence type="predicted"/>
<accession>A0ABT5RWD8</accession>
<dbReference type="Proteomes" id="UP001148932">
    <property type="component" value="Unassembled WGS sequence"/>
</dbReference>
<dbReference type="InterPro" id="IPR051691">
    <property type="entry name" value="Metab_Enz_Cyan_OpOx_G3PDH"/>
</dbReference>
<dbReference type="SUPFAM" id="SSF51905">
    <property type="entry name" value="FAD/NAD(P)-binding domain"/>
    <property type="match status" value="1"/>
</dbReference>
<name>A0ABT5RWD8_9BURK</name>
<dbReference type="Gene3D" id="3.50.50.60">
    <property type="entry name" value="FAD/NAD(P)-binding domain"/>
    <property type="match status" value="3"/>
</dbReference>
<dbReference type="InterPro" id="IPR017224">
    <property type="entry name" value="Opine_Oxase_asu/HCN_bsu"/>
</dbReference>
<dbReference type="RefSeq" id="WP_274109272.1">
    <property type="nucleotide sequence ID" value="NZ_JAPCKI010000004.1"/>
</dbReference>
<protein>
    <submittedName>
        <fullName evidence="3">NAD(P)/FAD-dependent oxidoreductase</fullName>
    </submittedName>
</protein>
<keyword evidence="1" id="KW-0560">Oxidoreductase</keyword>